<dbReference type="InterPro" id="IPR036575">
    <property type="entry name" value="TFIIS_cen_dom_sf"/>
</dbReference>
<evidence type="ECO:0000256" key="9">
    <source>
        <dbReference type="SAM" id="MobiDB-lite"/>
    </source>
</evidence>
<dbReference type="SMART" id="SM00249">
    <property type="entry name" value="PHD"/>
    <property type="match status" value="1"/>
</dbReference>
<feature type="compositionally biased region" description="Low complexity" evidence="9">
    <location>
        <begin position="348"/>
        <end position="359"/>
    </location>
</feature>
<dbReference type="PROSITE" id="PS51321">
    <property type="entry name" value="TFIIS_CENTRAL"/>
    <property type="match status" value="1"/>
</dbReference>
<dbReference type="PANTHER" id="PTHR46174:SF1">
    <property type="entry name" value="CXXC-TYPE ZINC FINGER PROTEIN 1"/>
    <property type="match status" value="1"/>
</dbReference>
<keyword evidence="8" id="KW-0539">Nucleus</keyword>
<feature type="region of interest" description="Disordered" evidence="9">
    <location>
        <begin position="215"/>
        <end position="318"/>
    </location>
</feature>
<dbReference type="GO" id="GO:0045893">
    <property type="term" value="P:positive regulation of DNA-templated transcription"/>
    <property type="evidence" value="ECO:0007669"/>
    <property type="project" value="TreeGrafter"/>
</dbReference>
<name>U5GZK7_USTV1</name>
<reference evidence="12" key="4">
    <citation type="submission" date="2015-06" db="UniProtKB">
        <authorList>
            <consortium name="EnsemblFungi"/>
        </authorList>
    </citation>
    <scope>IDENTIFICATION</scope>
</reference>
<evidence type="ECO:0000313" key="13">
    <source>
        <dbReference type="Proteomes" id="UP000017200"/>
    </source>
</evidence>
<dbReference type="SUPFAM" id="SSF57903">
    <property type="entry name" value="FYVE/PHD zinc finger"/>
    <property type="match status" value="1"/>
</dbReference>
<dbReference type="Proteomes" id="UP000017200">
    <property type="component" value="Unassembled WGS sequence"/>
</dbReference>
<feature type="domain" description="TFIIS central" evidence="10">
    <location>
        <begin position="384"/>
        <end position="515"/>
    </location>
</feature>
<dbReference type="InterPro" id="IPR001965">
    <property type="entry name" value="Znf_PHD"/>
</dbReference>
<dbReference type="PANTHER" id="PTHR46174">
    <property type="entry name" value="CXXC-TYPE ZINC FINGER PROTEIN 1"/>
    <property type="match status" value="1"/>
</dbReference>
<dbReference type="Pfam" id="PF00628">
    <property type="entry name" value="PHD"/>
    <property type="match status" value="1"/>
</dbReference>
<dbReference type="EMBL" id="GL541645">
    <property type="protein sequence ID" value="KDE09289.1"/>
    <property type="molecule type" value="Genomic_DNA"/>
</dbReference>
<evidence type="ECO:0000256" key="6">
    <source>
        <dbReference type="ARBA" id="ARBA00022771"/>
    </source>
</evidence>
<dbReference type="PROSITE" id="PS01359">
    <property type="entry name" value="ZF_PHD_1"/>
    <property type="match status" value="1"/>
</dbReference>
<protein>
    <recommendedName>
        <fullName evidence="4">Transcription factor BYE1</fullName>
    </recommendedName>
</protein>
<dbReference type="SUPFAM" id="SSF46942">
    <property type="entry name" value="Elongation factor TFIIS domain 2"/>
    <property type="match status" value="1"/>
</dbReference>
<feature type="compositionally biased region" description="Pro residues" evidence="9">
    <location>
        <begin position="1055"/>
        <end position="1076"/>
    </location>
</feature>
<evidence type="ECO:0000256" key="5">
    <source>
        <dbReference type="ARBA" id="ARBA00022723"/>
    </source>
</evidence>
<dbReference type="EnsemblFungi" id="MVLG_00607T0">
    <property type="protein sequence ID" value="MVLG_00607T0"/>
    <property type="gene ID" value="MVLG_00607"/>
</dbReference>
<feature type="compositionally biased region" description="Basic and acidic residues" evidence="9">
    <location>
        <begin position="1170"/>
        <end position="1188"/>
    </location>
</feature>
<feature type="region of interest" description="Disordered" evidence="9">
    <location>
        <begin position="547"/>
        <end position="675"/>
    </location>
</feature>
<keyword evidence="13" id="KW-1185">Reference proteome</keyword>
<feature type="region of interest" description="Disordered" evidence="9">
    <location>
        <begin position="1"/>
        <end position="139"/>
    </location>
</feature>
<evidence type="ECO:0000256" key="4">
    <source>
        <dbReference type="ARBA" id="ARBA00021616"/>
    </source>
</evidence>
<dbReference type="InterPro" id="IPR019787">
    <property type="entry name" value="Znf_PHD-finger"/>
</dbReference>
<reference evidence="13" key="1">
    <citation type="submission" date="2010-11" db="EMBL/GenBank/DDBJ databases">
        <title>The genome sequence of Microbotryum violaceum strain p1A1 Lamole.</title>
        <authorList>
            <person name="Cuomo C."/>
            <person name="Perlin M."/>
            <person name="Young S.K."/>
            <person name="Zeng Q."/>
            <person name="Gargeya S."/>
            <person name="Alvarado L."/>
            <person name="Berlin A."/>
            <person name="Chapman S.B."/>
            <person name="Chen Z."/>
            <person name="Freedman E."/>
            <person name="Gellesch M."/>
            <person name="Goldberg J."/>
            <person name="Griggs A."/>
            <person name="Gujja S."/>
            <person name="Heilman E."/>
            <person name="Heiman D."/>
            <person name="Howarth C."/>
            <person name="Mehta T."/>
            <person name="Neiman D."/>
            <person name="Pearson M."/>
            <person name="Roberts A."/>
            <person name="Saif S."/>
            <person name="Shea T."/>
            <person name="Shenoy N."/>
            <person name="Sisk P."/>
            <person name="Stolte C."/>
            <person name="Sykes S."/>
            <person name="White J."/>
            <person name="Yandava C."/>
            <person name="Haas B."/>
            <person name="Nusbaum C."/>
            <person name="Birren B."/>
        </authorList>
    </citation>
    <scope>NUCLEOTIDE SEQUENCE [LARGE SCALE GENOMIC DNA]</scope>
    <source>
        <strain evidence="13">p1A1 Lamole</strain>
    </source>
</reference>
<evidence type="ECO:0000259" key="10">
    <source>
        <dbReference type="PROSITE" id="PS51321"/>
    </source>
</evidence>
<comment type="similarity">
    <text evidence="3">Belongs to the BYE1 family.</text>
</comment>
<dbReference type="InterPro" id="IPR013083">
    <property type="entry name" value="Znf_RING/FYVE/PHD"/>
</dbReference>
<feature type="compositionally biased region" description="Low complexity" evidence="9">
    <location>
        <begin position="964"/>
        <end position="979"/>
    </location>
</feature>
<keyword evidence="6" id="KW-0863">Zinc-finger</keyword>
<dbReference type="OrthoDB" id="436852at2759"/>
<feature type="compositionally biased region" description="Polar residues" evidence="9">
    <location>
        <begin position="1142"/>
        <end position="1154"/>
    </location>
</feature>
<feature type="region of interest" description="Disordered" evidence="9">
    <location>
        <begin position="959"/>
        <end position="1004"/>
    </location>
</feature>
<dbReference type="InterPro" id="IPR037869">
    <property type="entry name" value="Spp1/CFP1"/>
</dbReference>
<feature type="compositionally biased region" description="Pro residues" evidence="9">
    <location>
        <begin position="656"/>
        <end position="667"/>
    </location>
</feature>
<dbReference type="Gene3D" id="1.10.472.30">
    <property type="entry name" value="Transcription elongation factor S-II, central domain"/>
    <property type="match status" value="1"/>
</dbReference>
<comment type="subcellular location">
    <subcellularLocation>
        <location evidence="2">Nucleus</location>
    </subcellularLocation>
</comment>
<evidence type="ECO:0000313" key="11">
    <source>
        <dbReference type="EMBL" id="KDE09289.1"/>
    </source>
</evidence>
<dbReference type="GO" id="GO:0008270">
    <property type="term" value="F:zinc ion binding"/>
    <property type="evidence" value="ECO:0007669"/>
    <property type="project" value="UniProtKB-KW"/>
</dbReference>
<dbReference type="InterPro" id="IPR003618">
    <property type="entry name" value="TFIIS_cen_dom"/>
</dbReference>
<dbReference type="FunCoup" id="U5GZK7">
    <property type="interactions" value="150"/>
</dbReference>
<evidence type="ECO:0000256" key="7">
    <source>
        <dbReference type="ARBA" id="ARBA00022833"/>
    </source>
</evidence>
<dbReference type="GO" id="GO:0006351">
    <property type="term" value="P:DNA-templated transcription"/>
    <property type="evidence" value="ECO:0007669"/>
    <property type="project" value="InterPro"/>
</dbReference>
<evidence type="ECO:0000256" key="2">
    <source>
        <dbReference type="ARBA" id="ARBA00004123"/>
    </source>
</evidence>
<dbReference type="InterPro" id="IPR012921">
    <property type="entry name" value="SPOC_C"/>
</dbReference>
<feature type="compositionally biased region" description="Polar residues" evidence="9">
    <location>
        <begin position="20"/>
        <end position="38"/>
    </location>
</feature>
<dbReference type="Pfam" id="PF07500">
    <property type="entry name" value="TFIIS_M"/>
    <property type="match status" value="1"/>
</dbReference>
<feature type="compositionally biased region" description="Low complexity" evidence="9">
    <location>
        <begin position="987"/>
        <end position="1004"/>
    </location>
</feature>
<feature type="compositionally biased region" description="Acidic residues" evidence="9">
    <location>
        <begin position="116"/>
        <end position="132"/>
    </location>
</feature>
<dbReference type="Pfam" id="PF07744">
    <property type="entry name" value="SPOC"/>
    <property type="match status" value="1"/>
</dbReference>
<dbReference type="EMBL" id="AEIJ01000054">
    <property type="status" value="NOT_ANNOTATED_CDS"/>
    <property type="molecule type" value="Genomic_DNA"/>
</dbReference>
<feature type="compositionally biased region" description="Polar residues" evidence="9">
    <location>
        <begin position="1103"/>
        <end position="1119"/>
    </location>
</feature>
<dbReference type="CDD" id="cd21538">
    <property type="entry name" value="SPOC_TFIIS"/>
    <property type="match status" value="1"/>
</dbReference>
<dbReference type="AlphaFoldDB" id="U5GZK7"/>
<dbReference type="InterPro" id="IPR011011">
    <property type="entry name" value="Znf_FYVE_PHD"/>
</dbReference>
<keyword evidence="7" id="KW-0862">Zinc</keyword>
<feature type="region of interest" description="Disordered" evidence="9">
    <location>
        <begin position="1046"/>
        <end position="1206"/>
    </location>
</feature>
<feature type="compositionally biased region" description="Acidic residues" evidence="9">
    <location>
        <begin position="91"/>
        <end position="108"/>
    </location>
</feature>
<evidence type="ECO:0000256" key="3">
    <source>
        <dbReference type="ARBA" id="ARBA00011050"/>
    </source>
</evidence>
<sequence>MPSSRVRQPSAKARAAAGETSLTPGSVVSTSKATASMPTSTGSRSRTATSATSSSSAAAATRKSARGRGKGTNTAATEEDERALNKGHPDDGDDDDEEHKDDAASDDEEPHRMDADANENENEDDDDQDDAYDDHMGMSNSKEPDFTLYCICLGLAGEQPMIQCDHCSNWFHFSCVGIDDDTAAMIESYCCDICAGMGKGVTCYSTAGLQDRVGASGAASDSEEENDDVFRTSETGPSLDPSKGLESQDEDQEEEECEDGNEDDEEYVVSVGKRMKVKEHAMQAPGSRERKKPKLEGTSTQTAKKRAPRRRVDKDDEEFIVGDDEAIDGHKRATAASAIRKTSHSKPKTSTTATAGPSSNTKDATLVDAQAPIQVPDAPPTDRVRAHVVKQLHTIFLSIFTASTEVPPEYHSNEDRAISFATDVEGDLFQGFAEVDLKAHVRGPRAKYSSKFRSLHYNLKTNENFRERIAANELSSMQIMAMTNEDLMRPELKKMAESVRAASLKHSVKEVIGVPTAKRTHKGEEEIGTDTSQRLLEEEENAFVLHERAGSTSTSENVPSRTAQISPRAISPIEGRMSPPARTMSPLRYGSGSPPPQTRSPIVRETSPIINPGSPSRSGKDSKAPPRPESMLANSDEGAKVAPSPVSDRRDSFGPPGSPPFDRPPSDSPVVDNSPFPVARAARQRQRSSFDMASIWNKVKASTNPDAEQVKQMPEQTATDDAVMSVLDELKATVTPAANAPSAEPGMPTYADDEDFEDELFGTTAKGKARRRALPSSVAEMVESSSAVWHNDFFVPEEGGFPAYAVQVGGRPLGIDGKAWAQILPQEPWTTAGRLSTDQAFKYLLDCWGSSKRELIVLGVMPDLQGPTPESPHRPTKEKCLVKHQHVVDFHLRIDRVGVVPPKEVKNLVKDLYIVPLRKDTPLPDFLQVLDECDIPQNRETDLLLAVLVIQKNALPTVQPPVPTLAAPKTASPAPSSRSPLPPPPSVSASTTAAPAPTVSPASSSAAAEPVLPAFDAASLASLSSLLSNPSLIQSLASVSAAPFSPNVPSRVPTSFPPPPPPPGFVPPPGFSPLPPGTRGTNGSGGGWSPTTLAPLGSVSPYGATTPQWNGNSNPSNYSPHAIRDGRSPMHASASASSSSSTTGQGSGPLSNTGGIHPSRLALLEGAGMDGRDGRSHHPSSRDREQDSYRGGQRGSGWGARGRGGR</sequence>
<dbReference type="HOGENOM" id="CLU_270240_0_0_1"/>
<reference evidence="11" key="2">
    <citation type="submission" date="2010-11" db="EMBL/GenBank/DDBJ databases">
        <authorList>
            <consortium name="The Broad Institute Genome Sequencing Platform"/>
            <person name="Earl A."/>
            <person name="Ward D."/>
            <person name="Feldgarden M."/>
            <person name="Gevers D."/>
            <person name="Butler R."/>
            <person name="Young S.K."/>
            <person name="Zeng Q."/>
            <person name="Gargeya S."/>
            <person name="Fitzgerald M."/>
            <person name="Haas B."/>
            <person name="Abouelleil A."/>
            <person name="Alvarado L."/>
            <person name="Arachchi H.M."/>
            <person name="Berlin A."/>
            <person name="Brown A."/>
            <person name="Chapman S.B."/>
            <person name="Chen Z."/>
            <person name="Dunbar C."/>
            <person name="Freedman E."/>
            <person name="Gearin G."/>
            <person name="Gellesch M."/>
            <person name="Goldberg J."/>
            <person name="Griggs A."/>
            <person name="Gujja S."/>
            <person name="Heilman E."/>
            <person name="Heiman D."/>
            <person name="Howarth C."/>
            <person name="Larson L."/>
            <person name="Lui A."/>
            <person name="MacDonald P.J.P."/>
            <person name="Mehta T."/>
            <person name="Montmayeur A."/>
            <person name="Murphy C."/>
            <person name="Neiman D."/>
            <person name="Pearson M."/>
            <person name="Priest M."/>
            <person name="Roberts A."/>
            <person name="Saif S."/>
            <person name="Shea T."/>
            <person name="Shenoy N."/>
            <person name="Sisk P."/>
            <person name="Stolte C."/>
            <person name="Sykes S."/>
            <person name="White J."/>
            <person name="Yandava C."/>
            <person name="Wortman J."/>
            <person name="Nusbaum C."/>
            <person name="Birren B."/>
        </authorList>
    </citation>
    <scope>NUCLEOTIDE SEQUENCE</scope>
    <source>
        <strain evidence="11">P1A1 Lamole</strain>
    </source>
</reference>
<keyword evidence="5" id="KW-0479">Metal-binding</keyword>
<evidence type="ECO:0000256" key="8">
    <source>
        <dbReference type="ARBA" id="ARBA00023242"/>
    </source>
</evidence>
<dbReference type="InterPro" id="IPR019786">
    <property type="entry name" value="Zinc_finger_PHD-type_CS"/>
</dbReference>
<feature type="compositionally biased region" description="Gly residues" evidence="9">
    <location>
        <begin position="1192"/>
        <end position="1206"/>
    </location>
</feature>
<feature type="compositionally biased region" description="Low complexity" evidence="9">
    <location>
        <begin position="1132"/>
        <end position="1141"/>
    </location>
</feature>
<proteinExistence type="inferred from homology"/>
<comment type="function">
    <text evidence="1">Negative regulator of transcription elongation.</text>
</comment>
<feature type="compositionally biased region" description="Acidic residues" evidence="9">
    <location>
        <begin position="247"/>
        <end position="267"/>
    </location>
</feature>
<gene>
    <name evidence="11" type="ORF">MVLG_00607</name>
</gene>
<evidence type="ECO:0000256" key="1">
    <source>
        <dbReference type="ARBA" id="ARBA00002311"/>
    </source>
</evidence>
<feature type="compositionally biased region" description="Low complexity" evidence="9">
    <location>
        <begin position="39"/>
        <end position="62"/>
    </location>
</feature>
<dbReference type="Gene3D" id="3.30.40.10">
    <property type="entry name" value="Zinc/RING finger domain, C3HC4 (zinc finger)"/>
    <property type="match status" value="1"/>
</dbReference>
<accession>U5GZK7</accession>
<dbReference type="InParanoid" id="U5GZK7"/>
<dbReference type="GO" id="GO:0048188">
    <property type="term" value="C:Set1C/COMPASS complex"/>
    <property type="evidence" value="ECO:0007669"/>
    <property type="project" value="InterPro"/>
</dbReference>
<dbReference type="OMA" id="AWISCET"/>
<dbReference type="STRING" id="683840.U5GZK7"/>
<organism evidence="11">
    <name type="scientific">Microbotryum lychnidis-dioicae (strain p1A1 Lamole / MvSl-1064)</name>
    <name type="common">Anther smut fungus</name>
    <dbReference type="NCBI Taxonomy" id="683840"/>
    <lineage>
        <taxon>Eukaryota</taxon>
        <taxon>Fungi</taxon>
        <taxon>Dikarya</taxon>
        <taxon>Basidiomycota</taxon>
        <taxon>Pucciniomycotina</taxon>
        <taxon>Microbotryomycetes</taxon>
        <taxon>Microbotryales</taxon>
        <taxon>Microbotryaceae</taxon>
        <taxon>Microbotryum</taxon>
    </lineage>
</organism>
<evidence type="ECO:0000313" key="12">
    <source>
        <dbReference type="EnsemblFungi" id="MVLG_00607T0"/>
    </source>
</evidence>
<reference evidence="11 13" key="3">
    <citation type="journal article" date="2015" name="BMC Genomics">
        <title>Sex and parasites: genomic and transcriptomic analysis of Microbotryum lychnidis-dioicae, the biotrophic and plant-castrating anther smut fungus.</title>
        <authorList>
            <person name="Perlin M.H."/>
            <person name="Amselem J."/>
            <person name="Fontanillas E."/>
            <person name="Toh S.S."/>
            <person name="Chen Z."/>
            <person name="Goldberg J."/>
            <person name="Duplessis S."/>
            <person name="Henrissat B."/>
            <person name="Young S."/>
            <person name="Zeng Q."/>
            <person name="Aguileta G."/>
            <person name="Petit E."/>
            <person name="Badouin H."/>
            <person name="Andrews J."/>
            <person name="Razeeq D."/>
            <person name="Gabaldon T."/>
            <person name="Quesneville H."/>
            <person name="Giraud T."/>
            <person name="Hood M.E."/>
            <person name="Schultz D.J."/>
            <person name="Cuomo C.A."/>
        </authorList>
    </citation>
    <scope>NUCLEOTIDE SEQUENCE [LARGE SCALE GENOMIC DNA]</scope>
    <source>
        <strain evidence="13">p1A1 Lamole</strain>
        <strain evidence="11">P1A1 Lamole</strain>
    </source>
</reference>
<feature type="compositionally biased region" description="Polar residues" evidence="9">
    <location>
        <begin position="550"/>
        <end position="565"/>
    </location>
</feature>
<feature type="region of interest" description="Disordered" evidence="9">
    <location>
        <begin position="331"/>
        <end position="362"/>
    </location>
</feature>
<dbReference type="SMART" id="SM00510">
    <property type="entry name" value="TFS2M"/>
    <property type="match status" value="1"/>
</dbReference>